<evidence type="ECO:0000256" key="5">
    <source>
        <dbReference type="ARBA" id="ARBA00023008"/>
    </source>
</evidence>
<dbReference type="RefSeq" id="WP_256399207.1">
    <property type="nucleotide sequence ID" value="NZ_JANHJR010000001.1"/>
</dbReference>
<feature type="binding site" evidence="7">
    <location>
        <position position="74"/>
    </location>
    <ligand>
        <name>Cu cation</name>
        <dbReference type="ChEBI" id="CHEBI:23378"/>
    </ligand>
</feature>
<keyword evidence="5 7" id="KW-0186">Copper</keyword>
<dbReference type="InterPro" id="IPR008972">
    <property type="entry name" value="Cupredoxin"/>
</dbReference>
<dbReference type="InterPro" id="IPR002387">
    <property type="entry name" value="Plastocyanin"/>
</dbReference>
<feature type="binding site" evidence="7">
    <location>
        <position position="126"/>
    </location>
    <ligand>
        <name>Cu cation</name>
        <dbReference type="ChEBI" id="CHEBI:23378"/>
    </ligand>
</feature>
<name>A0ABD6DIV2_9EURY</name>
<feature type="binding site" evidence="7">
    <location>
        <position position="118"/>
    </location>
    <ligand>
        <name>Cu cation</name>
        <dbReference type="ChEBI" id="CHEBI:23378"/>
    </ligand>
</feature>
<comment type="subcellular location">
    <subcellularLocation>
        <location evidence="1">Membrane</location>
    </subcellularLocation>
</comment>
<dbReference type="AlphaFoldDB" id="A0ABD6DIV2"/>
<dbReference type="Pfam" id="PF00127">
    <property type="entry name" value="Copper-bind"/>
    <property type="match status" value="1"/>
</dbReference>
<protein>
    <submittedName>
        <fullName evidence="9">Plastocyanin/azurin family copper-binding protein</fullName>
    </submittedName>
</protein>
<comment type="caution">
    <text evidence="9">The sequence shown here is derived from an EMBL/GenBank/DDBJ whole genome shotgun (WGS) entry which is preliminary data.</text>
</comment>
<evidence type="ECO:0000256" key="1">
    <source>
        <dbReference type="ARBA" id="ARBA00004370"/>
    </source>
</evidence>
<dbReference type="InterPro" id="IPR000923">
    <property type="entry name" value="BlueCu_1"/>
</dbReference>
<accession>A0ABD6DIV2</accession>
<reference evidence="9 10" key="1">
    <citation type="journal article" date="2019" name="Int. J. Syst. Evol. Microbiol.">
        <title>The Global Catalogue of Microorganisms (GCM) 10K type strain sequencing project: providing services to taxonomists for standard genome sequencing and annotation.</title>
        <authorList>
            <consortium name="The Broad Institute Genomics Platform"/>
            <consortium name="The Broad Institute Genome Sequencing Center for Infectious Disease"/>
            <person name="Wu L."/>
            <person name="Ma J."/>
        </authorList>
    </citation>
    <scope>NUCLEOTIDE SEQUENCE [LARGE SCALE GENOMIC DNA]</scope>
    <source>
        <strain evidence="9 10">CGMCC 1.10390</strain>
    </source>
</reference>
<evidence type="ECO:0000256" key="7">
    <source>
        <dbReference type="PIRSR" id="PIRSR602387-1"/>
    </source>
</evidence>
<evidence type="ECO:0000313" key="10">
    <source>
        <dbReference type="Proteomes" id="UP001597034"/>
    </source>
</evidence>
<keyword evidence="3 7" id="KW-0479">Metal-binding</keyword>
<keyword evidence="4" id="KW-0249">Electron transport</keyword>
<dbReference type="PROSITE" id="PS51257">
    <property type="entry name" value="PROKAR_LIPOPROTEIN"/>
    <property type="match status" value="1"/>
</dbReference>
<evidence type="ECO:0000256" key="2">
    <source>
        <dbReference type="ARBA" id="ARBA00022448"/>
    </source>
</evidence>
<dbReference type="PRINTS" id="PR00157">
    <property type="entry name" value="PLASTOCYANIN"/>
</dbReference>
<feature type="binding site" evidence="7">
    <location>
        <position position="121"/>
    </location>
    <ligand>
        <name>Cu cation</name>
        <dbReference type="ChEBI" id="CHEBI:23378"/>
    </ligand>
</feature>
<keyword evidence="10" id="KW-1185">Reference proteome</keyword>
<dbReference type="GO" id="GO:0016020">
    <property type="term" value="C:membrane"/>
    <property type="evidence" value="ECO:0007669"/>
    <property type="project" value="UniProtKB-SubCell"/>
</dbReference>
<evidence type="ECO:0000313" key="9">
    <source>
        <dbReference type="EMBL" id="MFD1645282.1"/>
    </source>
</evidence>
<evidence type="ECO:0000259" key="8">
    <source>
        <dbReference type="Pfam" id="PF00127"/>
    </source>
</evidence>
<dbReference type="SUPFAM" id="SSF49503">
    <property type="entry name" value="Cupredoxins"/>
    <property type="match status" value="1"/>
</dbReference>
<sequence>MDSTRLSRRTLLGIGASTLPVALAGCMGGGGDGGEDRPENTIWVGPDNQLIFDPDSLTVSTGTEVTWEWKSNTHNIVVQSQPDGASWEGTEGGESNTFDTGYVYSYTFETPGTYEYDCAPHRQQGMVGEIVVEE</sequence>
<feature type="domain" description="Blue (type 1) copper" evidence="8">
    <location>
        <begin position="46"/>
        <end position="133"/>
    </location>
</feature>
<keyword evidence="6" id="KW-0472">Membrane</keyword>
<dbReference type="PANTHER" id="PTHR34192:SF10">
    <property type="entry name" value="PLASTOCYANIN MAJOR ISOFORM, CHLOROPLASTIC-RELATED"/>
    <property type="match status" value="1"/>
</dbReference>
<dbReference type="Proteomes" id="UP001597034">
    <property type="component" value="Unassembled WGS sequence"/>
</dbReference>
<evidence type="ECO:0000256" key="6">
    <source>
        <dbReference type="ARBA" id="ARBA00023136"/>
    </source>
</evidence>
<comment type="cofactor">
    <cofactor evidence="7">
        <name>Cu(2+)</name>
        <dbReference type="ChEBI" id="CHEBI:29036"/>
    </cofactor>
    <text evidence="7">The crystal structure with reduced Cu(1+) has also been determined.</text>
</comment>
<proteinExistence type="predicted"/>
<evidence type="ECO:0000256" key="4">
    <source>
        <dbReference type="ARBA" id="ARBA00022982"/>
    </source>
</evidence>
<keyword evidence="2" id="KW-0813">Transport</keyword>
<organism evidence="9 10">
    <name type="scientific">Haloarchaeobius litoreus</name>
    <dbReference type="NCBI Taxonomy" id="755306"/>
    <lineage>
        <taxon>Archaea</taxon>
        <taxon>Methanobacteriati</taxon>
        <taxon>Methanobacteriota</taxon>
        <taxon>Stenosarchaea group</taxon>
        <taxon>Halobacteria</taxon>
        <taxon>Halobacteriales</taxon>
        <taxon>Halorubellaceae</taxon>
        <taxon>Haloarchaeobius</taxon>
    </lineage>
</organism>
<dbReference type="CDD" id="cd04220">
    <property type="entry name" value="Halocyanin"/>
    <property type="match status" value="1"/>
</dbReference>
<dbReference type="PANTHER" id="PTHR34192">
    <property type="entry name" value="PLASTOCYANIN MAJOR ISOFORM, CHLOROPLASTIC-RELATED"/>
    <property type="match status" value="1"/>
</dbReference>
<dbReference type="GO" id="GO:0046872">
    <property type="term" value="F:metal ion binding"/>
    <property type="evidence" value="ECO:0007669"/>
    <property type="project" value="UniProtKB-KW"/>
</dbReference>
<evidence type="ECO:0000256" key="3">
    <source>
        <dbReference type="ARBA" id="ARBA00022723"/>
    </source>
</evidence>
<dbReference type="EMBL" id="JBHUDO010000002">
    <property type="protein sequence ID" value="MFD1645282.1"/>
    <property type="molecule type" value="Genomic_DNA"/>
</dbReference>
<gene>
    <name evidence="9" type="ORF">ACFSBL_06265</name>
</gene>
<dbReference type="Gene3D" id="2.60.40.420">
    <property type="entry name" value="Cupredoxins - blue copper proteins"/>
    <property type="match status" value="1"/>
</dbReference>